<keyword evidence="5" id="KW-0808">Transferase</keyword>
<sequence>MASSSLVDGTAVEEAAGIVEPSTANKEGDATNVLVREKSREFPLGDSPSLGPQSTVNPFHEPKNKSVLQLLKTLLLLPLFLLRVVCLVTLMALGYVFIRLALLGVSDPLFKPFNRFRRASLWTVRAGARAVLFTMGYYYIPVKGRPAHRSQAPIIVCNHISFVDPIFVFYRHLPVIVSAKENVEMPIVGVFLKALQIIPVDRVSAESRHHAAGNIRRRAIDNKWPHVMLFPEGTTTNGQAIISFKTGAFSPGLPVQPMIVRYPHKHVNPCWADQGGPLVVLFHLMTQFVNFMEVEYLPVVVPTLKEIRDPHEYADRVRRMMASHLGVSCTDHNFVDVRLALAARKLQQPAGQSLVEFARMEKLFHLNFATAQDYLTKFSDMDHLHSGVITMQDFLKALDLPHTEDTEQVFHLFDKNGDGQINFREFLAGLAFVSNHTSFAQTIKAAFKACDSNGDGVLSRDEVARSLHNMFPELPDPKISHLFDTLDLDHNGSVSWEEFSNFLQRNPEYLAVIMAARPNLLKAPEEP</sequence>
<comment type="similarity">
    <text evidence="3">Belongs to the 1-acyl-sn-glycerol-3-phosphate acyltransferase family.</text>
</comment>
<keyword evidence="10 14" id="KW-0472">Membrane</keyword>
<gene>
    <name evidence="16" type="ORF">CSSPTR1EN2_LOCUS9795</name>
</gene>
<evidence type="ECO:0000256" key="10">
    <source>
        <dbReference type="ARBA" id="ARBA00023136"/>
    </source>
</evidence>
<accession>A0ABP0U0A6</accession>
<evidence type="ECO:0000256" key="6">
    <source>
        <dbReference type="ARBA" id="ARBA00022692"/>
    </source>
</evidence>
<dbReference type="SMART" id="SM00054">
    <property type="entry name" value="EFh"/>
    <property type="match status" value="3"/>
</dbReference>
<dbReference type="InterPro" id="IPR002048">
    <property type="entry name" value="EF_hand_dom"/>
</dbReference>
<keyword evidence="7" id="KW-0106">Calcium</keyword>
<keyword evidence="4" id="KW-0444">Lipid biosynthesis</keyword>
<feature type="domain" description="EF-hand" evidence="15">
    <location>
        <begin position="438"/>
        <end position="473"/>
    </location>
</feature>
<dbReference type="CDD" id="cd07991">
    <property type="entry name" value="LPLAT_LPCAT1-like"/>
    <property type="match status" value="1"/>
</dbReference>
<dbReference type="PANTHER" id="PTHR23063">
    <property type="entry name" value="PHOSPHOLIPID ACYLTRANSFERASE"/>
    <property type="match status" value="1"/>
</dbReference>
<keyword evidence="9" id="KW-0443">Lipid metabolism</keyword>
<proteinExistence type="inferred from homology"/>
<dbReference type="PROSITE" id="PS00018">
    <property type="entry name" value="EF_HAND_1"/>
    <property type="match status" value="3"/>
</dbReference>
<comment type="pathway">
    <text evidence="2">Lipid metabolism; phospholipid metabolism.</text>
</comment>
<keyword evidence="6 14" id="KW-0812">Transmembrane</keyword>
<keyword evidence="8 14" id="KW-1133">Transmembrane helix</keyword>
<evidence type="ECO:0000256" key="8">
    <source>
        <dbReference type="ARBA" id="ARBA00022989"/>
    </source>
</evidence>
<evidence type="ECO:0000256" key="1">
    <source>
        <dbReference type="ARBA" id="ARBA00004370"/>
    </source>
</evidence>
<dbReference type="SUPFAM" id="SSF47473">
    <property type="entry name" value="EF-hand"/>
    <property type="match status" value="1"/>
</dbReference>
<evidence type="ECO:0000256" key="7">
    <source>
        <dbReference type="ARBA" id="ARBA00022837"/>
    </source>
</evidence>
<dbReference type="PRINTS" id="PR00450">
    <property type="entry name" value="RECOVERIN"/>
</dbReference>
<dbReference type="PROSITE" id="PS50222">
    <property type="entry name" value="EF_HAND_2"/>
    <property type="match status" value="3"/>
</dbReference>
<dbReference type="InterPro" id="IPR045252">
    <property type="entry name" value="LPCAT1-like"/>
</dbReference>
<dbReference type="InterPro" id="IPR002123">
    <property type="entry name" value="Plipid/glycerol_acylTrfase"/>
</dbReference>
<reference evidence="16" key="1">
    <citation type="submission" date="2024-02" db="EMBL/GenBank/DDBJ databases">
        <authorList>
            <consortium name="ELIXIR-Norway"/>
            <consortium name="Elixir Norway"/>
        </authorList>
    </citation>
    <scope>NUCLEOTIDE SEQUENCE</scope>
</reference>
<dbReference type="Pfam" id="PF13499">
    <property type="entry name" value="EF-hand_7"/>
    <property type="match status" value="2"/>
</dbReference>
<dbReference type="SUPFAM" id="SSF69593">
    <property type="entry name" value="Glycerol-3-phosphate (1)-acyltransferase"/>
    <property type="match status" value="1"/>
</dbReference>
<feature type="transmembrane region" description="Helical" evidence="14">
    <location>
        <begin position="75"/>
        <end position="98"/>
    </location>
</feature>
<name>A0ABP0U0A6_9BRYO</name>
<feature type="domain" description="EF-hand" evidence="15">
    <location>
        <begin position="474"/>
        <end position="509"/>
    </location>
</feature>
<evidence type="ECO:0000259" key="15">
    <source>
        <dbReference type="PROSITE" id="PS50222"/>
    </source>
</evidence>
<evidence type="ECO:0000256" key="2">
    <source>
        <dbReference type="ARBA" id="ARBA00005074"/>
    </source>
</evidence>
<feature type="domain" description="EF-hand" evidence="15">
    <location>
        <begin position="401"/>
        <end position="436"/>
    </location>
</feature>
<dbReference type="SMART" id="SM00563">
    <property type="entry name" value="PlsC"/>
    <property type="match status" value="1"/>
</dbReference>
<evidence type="ECO:0000313" key="17">
    <source>
        <dbReference type="Proteomes" id="UP001497512"/>
    </source>
</evidence>
<evidence type="ECO:0000313" key="16">
    <source>
        <dbReference type="EMBL" id="CAK9209506.1"/>
    </source>
</evidence>
<evidence type="ECO:0000256" key="5">
    <source>
        <dbReference type="ARBA" id="ARBA00022679"/>
    </source>
</evidence>
<dbReference type="InterPro" id="IPR011992">
    <property type="entry name" value="EF-hand-dom_pair"/>
</dbReference>
<evidence type="ECO:0000256" key="14">
    <source>
        <dbReference type="SAM" id="Phobius"/>
    </source>
</evidence>
<keyword evidence="12" id="KW-1208">Phospholipid metabolism</keyword>
<evidence type="ECO:0000256" key="13">
    <source>
        <dbReference type="ARBA" id="ARBA00023315"/>
    </source>
</evidence>
<dbReference type="InterPro" id="IPR018247">
    <property type="entry name" value="EF_Hand_1_Ca_BS"/>
</dbReference>
<comment type="subcellular location">
    <subcellularLocation>
        <location evidence="1">Membrane</location>
    </subcellularLocation>
</comment>
<feature type="transmembrane region" description="Helical" evidence="14">
    <location>
        <begin position="119"/>
        <end position="140"/>
    </location>
</feature>
<evidence type="ECO:0000256" key="4">
    <source>
        <dbReference type="ARBA" id="ARBA00022516"/>
    </source>
</evidence>
<evidence type="ECO:0000256" key="3">
    <source>
        <dbReference type="ARBA" id="ARBA00008655"/>
    </source>
</evidence>
<evidence type="ECO:0000256" key="12">
    <source>
        <dbReference type="ARBA" id="ARBA00023264"/>
    </source>
</evidence>
<protein>
    <recommendedName>
        <fullName evidence="15">EF-hand domain-containing protein</fullName>
    </recommendedName>
</protein>
<dbReference type="Gene3D" id="1.10.238.10">
    <property type="entry name" value="EF-hand"/>
    <property type="match status" value="1"/>
</dbReference>
<keyword evidence="11" id="KW-0594">Phospholipid biosynthesis</keyword>
<organism evidence="16 17">
    <name type="scientific">Sphagnum troendelagicum</name>
    <dbReference type="NCBI Taxonomy" id="128251"/>
    <lineage>
        <taxon>Eukaryota</taxon>
        <taxon>Viridiplantae</taxon>
        <taxon>Streptophyta</taxon>
        <taxon>Embryophyta</taxon>
        <taxon>Bryophyta</taxon>
        <taxon>Sphagnophytina</taxon>
        <taxon>Sphagnopsida</taxon>
        <taxon>Sphagnales</taxon>
        <taxon>Sphagnaceae</taxon>
        <taxon>Sphagnum</taxon>
    </lineage>
</organism>
<keyword evidence="13" id="KW-0012">Acyltransferase</keyword>
<evidence type="ECO:0000256" key="9">
    <source>
        <dbReference type="ARBA" id="ARBA00023098"/>
    </source>
</evidence>
<dbReference type="PANTHER" id="PTHR23063:SF56">
    <property type="entry name" value="EF-HAND DOMAIN-CONTAINING PROTEIN"/>
    <property type="match status" value="1"/>
</dbReference>
<keyword evidence="17" id="KW-1185">Reference proteome</keyword>
<dbReference type="Pfam" id="PF01553">
    <property type="entry name" value="Acyltransferase"/>
    <property type="match status" value="1"/>
</dbReference>
<dbReference type="Proteomes" id="UP001497512">
    <property type="component" value="Chromosome 17"/>
</dbReference>
<evidence type="ECO:0000256" key="11">
    <source>
        <dbReference type="ARBA" id="ARBA00023209"/>
    </source>
</evidence>
<dbReference type="EMBL" id="OZ019909">
    <property type="protein sequence ID" value="CAK9209506.1"/>
    <property type="molecule type" value="Genomic_DNA"/>
</dbReference>